<feature type="transmembrane region" description="Helical" evidence="1">
    <location>
        <begin position="161"/>
        <end position="181"/>
    </location>
</feature>
<feature type="transmembrane region" description="Helical" evidence="1">
    <location>
        <begin position="81"/>
        <end position="99"/>
    </location>
</feature>
<accession>A0A2S4JX65</accession>
<keyword evidence="1" id="KW-0472">Membrane</keyword>
<gene>
    <name evidence="2" type="ORF">AU468_03920</name>
</gene>
<comment type="caution">
    <text evidence="2">The sequence shown here is derived from an EMBL/GenBank/DDBJ whole genome shotgun (WGS) entry which is preliminary data.</text>
</comment>
<keyword evidence="1" id="KW-1133">Transmembrane helix</keyword>
<dbReference type="OrthoDB" id="2048993at2"/>
<sequence>MFCTHCGVRLEPHREICPLCGGGEQQEGPPELAEYPEAPRIGEIPSGRRIVFRFITLLLATVGVIVLAIDGVTGSGISWSPLVVYSLATAWVFLALPFTGIHPWGAYLLDVSAVAALLYGIARATGGVRSWYPDVALPILAVSSLVIAASVVVASRVRGGVRLAVSLAMSGLVCVGVDLVIRNYRGQPLYPGWSGLVLLTALPAALFFLIFHVTVLRYVDLGRRLHL</sequence>
<evidence type="ECO:0000313" key="3">
    <source>
        <dbReference type="Proteomes" id="UP000237350"/>
    </source>
</evidence>
<dbReference type="EMBL" id="LPWH01000049">
    <property type="protein sequence ID" value="POR04129.1"/>
    <property type="molecule type" value="Genomic_DNA"/>
</dbReference>
<proteinExistence type="predicted"/>
<reference evidence="3" key="1">
    <citation type="submission" date="2015-12" db="EMBL/GenBank/DDBJ databases">
        <authorList>
            <person name="Lodha T.D."/>
            <person name="Chintalapati S."/>
            <person name="Chintalapati V.R."/>
            <person name="Sravanthi T."/>
        </authorList>
    </citation>
    <scope>NUCLEOTIDE SEQUENCE [LARGE SCALE GENOMIC DNA]</scope>
    <source>
        <strain evidence="3">JC133</strain>
    </source>
</reference>
<keyword evidence="3" id="KW-1185">Reference proteome</keyword>
<evidence type="ECO:0000256" key="1">
    <source>
        <dbReference type="SAM" id="Phobius"/>
    </source>
</evidence>
<dbReference type="Proteomes" id="UP000237350">
    <property type="component" value="Unassembled WGS sequence"/>
</dbReference>
<name>A0A2S4JX65_9SPIO</name>
<feature type="transmembrane region" description="Helical" evidence="1">
    <location>
        <begin position="50"/>
        <end position="69"/>
    </location>
</feature>
<dbReference type="RefSeq" id="WP_103679587.1">
    <property type="nucleotide sequence ID" value="NZ_LPWH01000049.1"/>
</dbReference>
<feature type="transmembrane region" description="Helical" evidence="1">
    <location>
        <begin position="106"/>
        <end position="123"/>
    </location>
</feature>
<dbReference type="InterPro" id="IPR046283">
    <property type="entry name" value="DUF6320"/>
</dbReference>
<feature type="transmembrane region" description="Helical" evidence="1">
    <location>
        <begin position="135"/>
        <end position="154"/>
    </location>
</feature>
<organism evidence="2 3">
    <name type="scientific">Alkalispirochaeta sphaeroplastigenens</name>
    <dbReference type="NCBI Taxonomy" id="1187066"/>
    <lineage>
        <taxon>Bacteria</taxon>
        <taxon>Pseudomonadati</taxon>
        <taxon>Spirochaetota</taxon>
        <taxon>Spirochaetia</taxon>
        <taxon>Spirochaetales</taxon>
        <taxon>Spirochaetaceae</taxon>
        <taxon>Alkalispirochaeta</taxon>
    </lineage>
</organism>
<dbReference type="Pfam" id="PF19845">
    <property type="entry name" value="DUF6320"/>
    <property type="match status" value="1"/>
</dbReference>
<dbReference type="AlphaFoldDB" id="A0A2S4JX65"/>
<protein>
    <submittedName>
        <fullName evidence="2">Uncharacterized protein</fullName>
    </submittedName>
</protein>
<evidence type="ECO:0000313" key="2">
    <source>
        <dbReference type="EMBL" id="POR04129.1"/>
    </source>
</evidence>
<keyword evidence="1" id="KW-0812">Transmembrane</keyword>
<feature type="transmembrane region" description="Helical" evidence="1">
    <location>
        <begin position="193"/>
        <end position="219"/>
    </location>
</feature>